<dbReference type="AlphaFoldDB" id="A0A4P7U7M1"/>
<evidence type="ECO:0000313" key="4">
    <source>
        <dbReference type="EMBL" id="QCC76090.1"/>
    </source>
</evidence>
<dbReference type="InterPro" id="IPR035437">
    <property type="entry name" value="SNase_OB-fold_sf"/>
</dbReference>
<dbReference type="InterPro" id="IPR016071">
    <property type="entry name" value="Staphylococal_nuclease_OB-fold"/>
</dbReference>
<reference evidence="6" key="3">
    <citation type="journal article" date="2019" name="Int. J. Syst. Evol. Microbiol.">
        <title>The Global Catalogue of Microorganisms (GCM) 10K type strain sequencing project: providing services to taxonomists for standard genome sequencing and annotation.</title>
        <authorList>
            <consortium name="The Broad Institute Genomics Platform"/>
            <consortium name="The Broad Institute Genome Sequencing Center for Infectious Disease"/>
            <person name="Wu L."/>
            <person name="Ma J."/>
        </authorList>
    </citation>
    <scope>NUCLEOTIDE SEQUENCE [LARGE SCALE GENOMIC DNA]</scope>
    <source>
        <strain evidence="6">CCM 7403</strain>
    </source>
</reference>
<evidence type="ECO:0000313" key="5">
    <source>
        <dbReference type="Proteomes" id="UP000297025"/>
    </source>
</evidence>
<reference evidence="4" key="4">
    <citation type="submission" date="2019-03" db="EMBL/GenBank/DDBJ databases">
        <authorList>
            <person name="Huang Y."/>
        </authorList>
    </citation>
    <scope>NUCLEOTIDE SEQUENCE</scope>
    <source>
        <strain evidence="4">JCM 16608</strain>
    </source>
</reference>
<reference evidence="4 5" key="1">
    <citation type="journal article" date="2008" name="Int. J. Syst. Evol. Microbiol.">
        <title>Nocardioides daphniae sp. nov., isolated from Daphnia cucullata (Crustacea: Cladocera).</title>
        <authorList>
            <person name="Toth E.M."/>
            <person name="Keki Z."/>
            <person name="Homonnay Z.G."/>
            <person name="Borsodi A.K."/>
            <person name="Marialigeti K."/>
            <person name="Schumann P."/>
        </authorList>
    </citation>
    <scope>NUCLEOTIDE SEQUENCE [LARGE SCALE GENOMIC DNA]</scope>
    <source>
        <strain evidence="4 5">JCM 16608</strain>
    </source>
</reference>
<dbReference type="RefSeq" id="WP_135831139.1">
    <property type="nucleotide sequence ID" value="NZ_BMCK01000001.1"/>
</dbReference>
<name>A0A4P7U7M1_9ACTN</name>
<dbReference type="Proteomes" id="UP000630594">
    <property type="component" value="Unassembled WGS sequence"/>
</dbReference>
<accession>A0A4P7U7M1</accession>
<dbReference type="Gene3D" id="2.40.50.90">
    <property type="match status" value="1"/>
</dbReference>
<evidence type="ECO:0000259" key="2">
    <source>
        <dbReference type="PROSITE" id="PS50830"/>
    </source>
</evidence>
<feature type="signal peptide" evidence="1">
    <location>
        <begin position="1"/>
        <end position="22"/>
    </location>
</feature>
<feature type="domain" description="TNase-like" evidence="2">
    <location>
        <begin position="37"/>
        <end position="177"/>
    </location>
</feature>
<gene>
    <name evidence="4" type="ORF">E2C04_00745</name>
    <name evidence="3" type="ORF">GCM10007231_06380</name>
</gene>
<dbReference type="SMART" id="SM00318">
    <property type="entry name" value="SNc"/>
    <property type="match status" value="1"/>
</dbReference>
<dbReference type="SUPFAM" id="SSF50199">
    <property type="entry name" value="Staphylococcal nuclease"/>
    <property type="match status" value="1"/>
</dbReference>
<dbReference type="KEGG" id="ndp:E2C04_00745"/>
<proteinExistence type="predicted"/>
<organism evidence="4 5">
    <name type="scientific">Nocardioides daphniae</name>
    <dbReference type="NCBI Taxonomy" id="402297"/>
    <lineage>
        <taxon>Bacteria</taxon>
        <taxon>Bacillati</taxon>
        <taxon>Actinomycetota</taxon>
        <taxon>Actinomycetes</taxon>
        <taxon>Propionibacteriales</taxon>
        <taxon>Nocardioidaceae</taxon>
        <taxon>Nocardioides</taxon>
    </lineage>
</organism>
<evidence type="ECO:0000313" key="6">
    <source>
        <dbReference type="Proteomes" id="UP000630594"/>
    </source>
</evidence>
<sequence>MKALIGLAAAAIVALTAGGIKAALPGTQTGPEPTEGATTQARVTHVVDGDTIRTETLGGRQLGRVRLLGIDAPEAAHPPEPAECYAEDATRLLEQLAPVGSTVELVTDTGQPNRDRYDRLLRYVDRSTNAGDVDVTGELLASGAARRYEAGPALAREESYSTAVDDAQDAGRGLWGRC</sequence>
<reference evidence="3" key="2">
    <citation type="journal article" date="2014" name="Int. J. Syst. Evol. Microbiol.">
        <title>Complete genome of a new Firmicutes species belonging to the dominant human colonic microbiota ('Ruminococcus bicirculans') reveals two chromosomes and a selective capacity to utilize plant glucans.</title>
        <authorList>
            <consortium name="NISC Comparative Sequencing Program"/>
            <person name="Wegmann U."/>
            <person name="Louis P."/>
            <person name="Goesmann A."/>
            <person name="Henrissat B."/>
            <person name="Duncan S.H."/>
            <person name="Flint H.J."/>
        </authorList>
    </citation>
    <scope>NUCLEOTIDE SEQUENCE</scope>
    <source>
        <strain evidence="3">CCM 7403</strain>
    </source>
</reference>
<keyword evidence="6" id="KW-1185">Reference proteome</keyword>
<reference evidence="3" key="5">
    <citation type="submission" date="2024-05" db="EMBL/GenBank/DDBJ databases">
        <authorList>
            <person name="Sun Q."/>
            <person name="Sedlacek I."/>
        </authorList>
    </citation>
    <scope>NUCLEOTIDE SEQUENCE</scope>
    <source>
        <strain evidence="3">CCM 7403</strain>
    </source>
</reference>
<dbReference type="Pfam" id="PF00565">
    <property type="entry name" value="SNase"/>
    <property type="match status" value="1"/>
</dbReference>
<dbReference type="EMBL" id="CP038462">
    <property type="protein sequence ID" value="QCC76090.1"/>
    <property type="molecule type" value="Genomic_DNA"/>
</dbReference>
<evidence type="ECO:0000256" key="1">
    <source>
        <dbReference type="SAM" id="SignalP"/>
    </source>
</evidence>
<dbReference type="EMBL" id="BMCK01000001">
    <property type="protein sequence ID" value="GGD10320.1"/>
    <property type="molecule type" value="Genomic_DNA"/>
</dbReference>
<protein>
    <submittedName>
        <fullName evidence="4">Nuclease</fullName>
    </submittedName>
</protein>
<feature type="chain" id="PRO_5020976503" evidence="1">
    <location>
        <begin position="23"/>
        <end position="178"/>
    </location>
</feature>
<dbReference type="Proteomes" id="UP000297025">
    <property type="component" value="Chromosome"/>
</dbReference>
<dbReference type="OrthoDB" id="3784427at2"/>
<keyword evidence="1" id="KW-0732">Signal</keyword>
<evidence type="ECO:0000313" key="3">
    <source>
        <dbReference type="EMBL" id="GGD10320.1"/>
    </source>
</evidence>
<dbReference type="PROSITE" id="PS50830">
    <property type="entry name" value="TNASE_3"/>
    <property type="match status" value="1"/>
</dbReference>